<keyword evidence="1" id="KW-0808">Transferase</keyword>
<dbReference type="RefSeq" id="WP_104913816.1">
    <property type="nucleotide sequence ID" value="NZ_CP026923.1"/>
</dbReference>
<evidence type="ECO:0000313" key="1">
    <source>
        <dbReference type="EMBL" id="AVG24321.1"/>
    </source>
</evidence>
<keyword evidence="2" id="KW-1185">Reference proteome</keyword>
<gene>
    <name evidence="1" type="ORF">C3B54_111378</name>
</gene>
<dbReference type="AlphaFoldDB" id="A0A2L2BRP0"/>
<proteinExistence type="predicted"/>
<evidence type="ECO:0000313" key="2">
    <source>
        <dbReference type="Proteomes" id="UP000243077"/>
    </source>
</evidence>
<dbReference type="KEGG" id="psai:C3B54_111378"/>
<reference evidence="1 2" key="1">
    <citation type="submission" date="2018-02" db="EMBL/GenBank/DDBJ databases">
        <title>Complete genome of the streamlined marine actinobacterium Pontimonas salivibrio CL-TW6 adapted to coastal planktonic lifestype.</title>
        <authorList>
            <person name="Cho B.C."/>
            <person name="Hardies S.C."/>
            <person name="Jang G.I."/>
            <person name="Hwang C.Y."/>
        </authorList>
    </citation>
    <scope>NUCLEOTIDE SEQUENCE [LARGE SCALE GENOMIC DNA]</scope>
    <source>
        <strain evidence="1 2">CL-TW6</strain>
    </source>
</reference>
<accession>A0A2L2BRP0</accession>
<sequence length="228" mass="24801">MVNPKTAFDRVLESAAKLQRLVPDLTLVGGSAAALHAGHRVSFDHDHVLTDLTDRYASVVDAVEATDGWATAVRASHPPLTLMGSLDGVQAGIRQLRRTAPIETEMWEISEDVSVRVPTLEEILRIKAFLTVDRGAVRDFLDLAALADRVGLERATEVLARIDDYYAARSDEAQLVSTEVALALAAPKPKDAAVIAELDRYKALEPRWHDWSEVVAVCQQIAVGLASS</sequence>
<dbReference type="OrthoDB" id="7051771at2"/>
<organism evidence="1 2">
    <name type="scientific">Pontimonas salivibrio</name>
    <dbReference type="NCBI Taxonomy" id="1159327"/>
    <lineage>
        <taxon>Bacteria</taxon>
        <taxon>Bacillati</taxon>
        <taxon>Actinomycetota</taxon>
        <taxon>Actinomycetes</taxon>
        <taxon>Micrococcales</taxon>
        <taxon>Microbacteriaceae</taxon>
        <taxon>Pontimonas</taxon>
    </lineage>
</organism>
<dbReference type="GO" id="GO:0016740">
    <property type="term" value="F:transferase activity"/>
    <property type="evidence" value="ECO:0007669"/>
    <property type="project" value="UniProtKB-KW"/>
</dbReference>
<dbReference type="Proteomes" id="UP000243077">
    <property type="component" value="Chromosome"/>
</dbReference>
<name>A0A2L2BRP0_9MICO</name>
<dbReference type="EMBL" id="CP026923">
    <property type="protein sequence ID" value="AVG24321.1"/>
    <property type="molecule type" value="Genomic_DNA"/>
</dbReference>
<protein>
    <submittedName>
        <fullName evidence="1">Nucleotidyl transferase / AbiEii toxin</fullName>
    </submittedName>
</protein>